<dbReference type="Proteomes" id="UP000315289">
    <property type="component" value="Unassembled WGS sequence"/>
</dbReference>
<sequence length="88" mass="10290">MFIIYYVRLNQEMSNNSESTKLKNSTYNVLSALGKEADFLYSTVNKFIQDAQNDGNTKLVELWNEIKQDKQRHLAKLIECLKEEAKNE</sequence>
<dbReference type="AlphaFoldDB" id="A0A557SXR0"/>
<proteinExistence type="predicted"/>
<evidence type="ECO:0000313" key="1">
    <source>
        <dbReference type="EMBL" id="TVP41373.1"/>
    </source>
</evidence>
<comment type="caution">
    <text evidence="1">The sequence shown here is derived from an EMBL/GenBank/DDBJ whole genome shotgun (WGS) entry which is preliminary data.</text>
</comment>
<reference evidence="1 2" key="1">
    <citation type="journal article" date="2019" name="Front. Microbiol.">
        <title>Ammonia Oxidation by the Arctic Terrestrial Thaumarchaeote Candidatus Nitrosocosmicus arcticus Is Stimulated by Increasing Temperatures.</title>
        <authorList>
            <person name="Alves R.J.E."/>
            <person name="Kerou M."/>
            <person name="Zappe A."/>
            <person name="Bittner R."/>
            <person name="Abby S.S."/>
            <person name="Schmidt H.A."/>
            <person name="Pfeifer K."/>
            <person name="Schleper C."/>
        </authorList>
    </citation>
    <scope>NUCLEOTIDE SEQUENCE [LARGE SCALE GENOMIC DNA]</scope>
    <source>
        <strain evidence="1 2">Kfb</strain>
    </source>
</reference>
<keyword evidence="2" id="KW-1185">Reference proteome</keyword>
<name>A0A557SXR0_9ARCH</name>
<evidence type="ECO:0000313" key="2">
    <source>
        <dbReference type="Proteomes" id="UP000315289"/>
    </source>
</evidence>
<organism evidence="1 2">
    <name type="scientific">Candidatus Nitrosocosmicus arcticus</name>
    <dbReference type="NCBI Taxonomy" id="2035267"/>
    <lineage>
        <taxon>Archaea</taxon>
        <taxon>Nitrososphaerota</taxon>
        <taxon>Nitrososphaeria</taxon>
        <taxon>Nitrososphaerales</taxon>
        <taxon>Nitrososphaeraceae</taxon>
        <taxon>Candidatus Nitrosocosmicus</taxon>
    </lineage>
</organism>
<protein>
    <submittedName>
        <fullName evidence="1">Uncharacterized protein</fullName>
    </submittedName>
</protein>
<dbReference type="EMBL" id="VOAH01000003">
    <property type="protein sequence ID" value="TVP41373.1"/>
    <property type="molecule type" value="Genomic_DNA"/>
</dbReference>
<gene>
    <name evidence="1" type="ORF">NARC_30087</name>
</gene>
<accession>A0A557SXR0</accession>